<dbReference type="Proteomes" id="UP000005408">
    <property type="component" value="Unassembled WGS sequence"/>
</dbReference>
<organism evidence="1 2">
    <name type="scientific">Magallana gigas</name>
    <name type="common">Pacific oyster</name>
    <name type="synonym">Crassostrea gigas</name>
    <dbReference type="NCBI Taxonomy" id="29159"/>
    <lineage>
        <taxon>Eukaryota</taxon>
        <taxon>Metazoa</taxon>
        <taxon>Spiralia</taxon>
        <taxon>Lophotrochozoa</taxon>
        <taxon>Mollusca</taxon>
        <taxon>Bivalvia</taxon>
        <taxon>Autobranchia</taxon>
        <taxon>Pteriomorphia</taxon>
        <taxon>Ostreida</taxon>
        <taxon>Ostreoidea</taxon>
        <taxon>Ostreidae</taxon>
        <taxon>Magallana</taxon>
    </lineage>
</organism>
<dbReference type="SUPFAM" id="SSF81321">
    <property type="entry name" value="Family A G protein-coupled receptor-like"/>
    <property type="match status" value="1"/>
</dbReference>
<name>A0A8W8MQD0_MAGGI</name>
<keyword evidence="2" id="KW-1185">Reference proteome</keyword>
<proteinExistence type="predicted"/>
<dbReference type="EnsemblMetazoa" id="G35449.2">
    <property type="protein sequence ID" value="G35449.2:cds"/>
    <property type="gene ID" value="G35449"/>
</dbReference>
<evidence type="ECO:0008006" key="3">
    <source>
        <dbReference type="Google" id="ProtNLM"/>
    </source>
</evidence>
<dbReference type="Gene3D" id="1.20.1070.10">
    <property type="entry name" value="Rhodopsin 7-helix transmembrane proteins"/>
    <property type="match status" value="1"/>
</dbReference>
<sequence length="80" mass="9352">MSFILTTFPFSITAMLLLSNKELLCFIDKKISIVVRTLACTLLLNSVINPCIYLFADVHYRSEVKQLWYRIKSANPRRRL</sequence>
<protein>
    <recommendedName>
        <fullName evidence="3">G-protein coupled receptors family 1 profile domain-containing protein</fullName>
    </recommendedName>
</protein>
<evidence type="ECO:0000313" key="2">
    <source>
        <dbReference type="Proteomes" id="UP000005408"/>
    </source>
</evidence>
<accession>A0A8W8MQD0</accession>
<dbReference type="AlphaFoldDB" id="A0A8W8MQD0"/>
<reference evidence="1" key="1">
    <citation type="submission" date="2022-08" db="UniProtKB">
        <authorList>
            <consortium name="EnsemblMetazoa"/>
        </authorList>
    </citation>
    <scope>IDENTIFICATION</scope>
    <source>
        <strain evidence="1">05x7-T-G4-1.051#20</strain>
    </source>
</reference>
<evidence type="ECO:0000313" key="1">
    <source>
        <dbReference type="EnsemblMetazoa" id="G35449.2:cds"/>
    </source>
</evidence>